<comment type="caution">
    <text evidence="1">The sequence shown here is derived from an EMBL/GenBank/DDBJ whole genome shotgun (WGS) entry which is preliminary data.</text>
</comment>
<reference evidence="1" key="1">
    <citation type="journal article" date="2019" name="Sci. Rep.">
        <title>Draft genome of Tanacetum cinerariifolium, the natural source of mosquito coil.</title>
        <authorList>
            <person name="Yamashiro T."/>
            <person name="Shiraishi A."/>
            <person name="Satake H."/>
            <person name="Nakayama K."/>
        </authorList>
    </citation>
    <scope>NUCLEOTIDE SEQUENCE</scope>
</reference>
<feature type="non-terminal residue" evidence="1">
    <location>
        <position position="1"/>
    </location>
</feature>
<proteinExistence type="predicted"/>
<dbReference type="AlphaFoldDB" id="A0A699S1U2"/>
<name>A0A699S1U2_TANCI</name>
<accession>A0A699S1U2</accession>
<sequence>VALRNSPVDKNMRIMDLMADSVKLIVEWQKNGYSDPGSNASINSTATSTLDDMLEYSTRENAERETRSMEGTLMLSMEFLVDVYLQFLKLIIESVGFKTFWLGILRRMDTCMKADLGVYGESKTKELVPRLLTKMITTMQEKELLVPQEGNDLWEVTYIQIQWIAPSLKDELFPDATG</sequence>
<dbReference type="EMBL" id="BKCJ011131464">
    <property type="protein sequence ID" value="GFC91390.1"/>
    <property type="molecule type" value="Genomic_DNA"/>
</dbReference>
<protein>
    <submittedName>
        <fullName evidence="1">ARF guanine-nucleotide exchange factor GNL2</fullName>
    </submittedName>
</protein>
<gene>
    <name evidence="1" type="ORF">Tci_863360</name>
</gene>
<evidence type="ECO:0000313" key="1">
    <source>
        <dbReference type="EMBL" id="GFC91390.1"/>
    </source>
</evidence>
<organism evidence="1">
    <name type="scientific">Tanacetum cinerariifolium</name>
    <name type="common">Dalmatian daisy</name>
    <name type="synonym">Chrysanthemum cinerariifolium</name>
    <dbReference type="NCBI Taxonomy" id="118510"/>
    <lineage>
        <taxon>Eukaryota</taxon>
        <taxon>Viridiplantae</taxon>
        <taxon>Streptophyta</taxon>
        <taxon>Embryophyta</taxon>
        <taxon>Tracheophyta</taxon>
        <taxon>Spermatophyta</taxon>
        <taxon>Magnoliopsida</taxon>
        <taxon>eudicotyledons</taxon>
        <taxon>Gunneridae</taxon>
        <taxon>Pentapetalae</taxon>
        <taxon>asterids</taxon>
        <taxon>campanulids</taxon>
        <taxon>Asterales</taxon>
        <taxon>Asteraceae</taxon>
        <taxon>Asteroideae</taxon>
        <taxon>Anthemideae</taxon>
        <taxon>Anthemidinae</taxon>
        <taxon>Tanacetum</taxon>
    </lineage>
</organism>